<protein>
    <recommendedName>
        <fullName evidence="3">non-specific serine/threonine protein kinase</fullName>
        <ecNumber evidence="3">2.7.11.1</ecNumber>
    </recommendedName>
</protein>
<dbReference type="InterPro" id="IPR000719">
    <property type="entry name" value="Prot_kinase_dom"/>
</dbReference>
<dbReference type="PANTHER" id="PTHR27002:SF123">
    <property type="entry name" value="CYSTEINE-RICH RECEPTOR-LIKE PROTEIN KINASE 45"/>
    <property type="match status" value="1"/>
</dbReference>
<evidence type="ECO:0000256" key="8">
    <source>
        <dbReference type="ARBA" id="ARBA00022729"/>
    </source>
</evidence>
<evidence type="ECO:0000256" key="21">
    <source>
        <dbReference type="SAM" id="Phobius"/>
    </source>
</evidence>
<comment type="subcellular location">
    <subcellularLocation>
        <location evidence="2">Cell membrane</location>
    </subcellularLocation>
    <subcellularLocation>
        <location evidence="1">Membrane</location>
        <topology evidence="1">Single-pass membrane protein</topology>
    </subcellularLocation>
</comment>
<evidence type="ECO:0000256" key="14">
    <source>
        <dbReference type="ARBA" id="ARBA00023136"/>
    </source>
</evidence>
<feature type="transmembrane region" description="Helical" evidence="21">
    <location>
        <begin position="269"/>
        <end position="289"/>
    </location>
</feature>
<keyword evidence="17" id="KW-0325">Glycoprotein</keyword>
<evidence type="ECO:0000256" key="20">
    <source>
        <dbReference type="PROSITE-ProRule" id="PRU10141"/>
    </source>
</evidence>
<dbReference type="Gene3D" id="3.30.200.20">
    <property type="entry name" value="Phosphorylase Kinase, domain 1"/>
    <property type="match status" value="1"/>
</dbReference>
<reference evidence="25 26" key="1">
    <citation type="submission" date="2024-01" db="EMBL/GenBank/DDBJ databases">
        <title>Genome assemblies of Stephania.</title>
        <authorList>
            <person name="Yang L."/>
        </authorList>
    </citation>
    <scope>NUCLEOTIDE SEQUENCE [LARGE SCALE GENOMIC DNA]</scope>
    <source>
        <strain evidence="25">JXDWG</strain>
        <tissue evidence="25">Leaf</tissue>
    </source>
</reference>
<keyword evidence="26" id="KW-1185">Reference proteome</keyword>
<dbReference type="PROSITE" id="PS00107">
    <property type="entry name" value="PROTEIN_KINASE_ATP"/>
    <property type="match status" value="1"/>
</dbReference>
<evidence type="ECO:0000256" key="13">
    <source>
        <dbReference type="ARBA" id="ARBA00022989"/>
    </source>
</evidence>
<feature type="domain" description="Protein kinase" evidence="23">
    <location>
        <begin position="353"/>
        <end position="518"/>
    </location>
</feature>
<evidence type="ECO:0000259" key="23">
    <source>
        <dbReference type="PROSITE" id="PS50011"/>
    </source>
</evidence>
<evidence type="ECO:0000256" key="22">
    <source>
        <dbReference type="SAM" id="SignalP"/>
    </source>
</evidence>
<comment type="caution">
    <text evidence="25">The sequence shown here is derived from an EMBL/GenBank/DDBJ whole genome shotgun (WGS) entry which is preliminary data.</text>
</comment>
<name>A0AAP0EIU6_9MAGN</name>
<keyword evidence="7 21" id="KW-0812">Transmembrane</keyword>
<dbReference type="InterPro" id="IPR002902">
    <property type="entry name" value="GNK2"/>
</dbReference>
<dbReference type="PROSITE" id="PS00108">
    <property type="entry name" value="PROTEIN_KINASE_ST"/>
    <property type="match status" value="1"/>
</dbReference>
<dbReference type="Pfam" id="PF00069">
    <property type="entry name" value="Pkinase"/>
    <property type="match status" value="1"/>
</dbReference>
<evidence type="ECO:0000256" key="17">
    <source>
        <dbReference type="ARBA" id="ARBA00023180"/>
    </source>
</evidence>
<keyword evidence="8 22" id="KW-0732">Signal</keyword>
<keyword evidence="15" id="KW-1015">Disulfide bond</keyword>
<dbReference type="InterPro" id="IPR017441">
    <property type="entry name" value="Protein_kinase_ATP_BS"/>
</dbReference>
<evidence type="ECO:0000256" key="3">
    <source>
        <dbReference type="ARBA" id="ARBA00012513"/>
    </source>
</evidence>
<keyword evidence="11" id="KW-0418">Kinase</keyword>
<keyword evidence="14 21" id="KW-0472">Membrane</keyword>
<dbReference type="FunFam" id="3.30.200.20:FF:000330">
    <property type="entry name" value="G-type lectin S-receptor-like serine/threonine-protein kinase At4g03230"/>
    <property type="match status" value="1"/>
</dbReference>
<dbReference type="InterPro" id="IPR011009">
    <property type="entry name" value="Kinase-like_dom_sf"/>
</dbReference>
<dbReference type="PANTHER" id="PTHR27002">
    <property type="entry name" value="RECEPTOR-LIKE SERINE/THREONINE-PROTEIN KINASE SD1-8"/>
    <property type="match status" value="1"/>
</dbReference>
<comment type="catalytic activity">
    <reaction evidence="18">
        <text>L-threonyl-[protein] + ATP = O-phospho-L-threonyl-[protein] + ADP + H(+)</text>
        <dbReference type="Rhea" id="RHEA:46608"/>
        <dbReference type="Rhea" id="RHEA-COMP:11060"/>
        <dbReference type="Rhea" id="RHEA-COMP:11605"/>
        <dbReference type="ChEBI" id="CHEBI:15378"/>
        <dbReference type="ChEBI" id="CHEBI:30013"/>
        <dbReference type="ChEBI" id="CHEBI:30616"/>
        <dbReference type="ChEBI" id="CHEBI:61977"/>
        <dbReference type="ChEBI" id="CHEBI:456216"/>
        <dbReference type="EC" id="2.7.11.1"/>
    </reaction>
</comment>
<feature type="chain" id="PRO_5042942676" description="non-specific serine/threonine protein kinase" evidence="22">
    <location>
        <begin position="37"/>
        <end position="518"/>
    </location>
</feature>
<keyword evidence="16" id="KW-0675">Receptor</keyword>
<dbReference type="Pfam" id="PF01657">
    <property type="entry name" value="Stress-antifung"/>
    <property type="match status" value="2"/>
</dbReference>
<keyword evidence="9" id="KW-0677">Repeat</keyword>
<dbReference type="AlphaFoldDB" id="A0AAP0EIU6"/>
<keyword evidence="13 21" id="KW-1133">Transmembrane helix</keyword>
<accession>A0AAP0EIU6</accession>
<evidence type="ECO:0000256" key="15">
    <source>
        <dbReference type="ARBA" id="ARBA00023157"/>
    </source>
</evidence>
<evidence type="ECO:0000256" key="11">
    <source>
        <dbReference type="ARBA" id="ARBA00022777"/>
    </source>
</evidence>
<dbReference type="SMART" id="SM00220">
    <property type="entry name" value="S_TKc"/>
    <property type="match status" value="1"/>
</dbReference>
<dbReference type="Gene3D" id="1.10.510.10">
    <property type="entry name" value="Transferase(Phosphotransferase) domain 1"/>
    <property type="match status" value="1"/>
</dbReference>
<dbReference type="InterPro" id="IPR008271">
    <property type="entry name" value="Ser/Thr_kinase_AS"/>
</dbReference>
<feature type="domain" description="Gnk2-homologous" evidence="24">
    <location>
        <begin position="144"/>
        <end position="252"/>
    </location>
</feature>
<evidence type="ECO:0000313" key="26">
    <source>
        <dbReference type="Proteomes" id="UP001419268"/>
    </source>
</evidence>
<dbReference type="CDD" id="cd23509">
    <property type="entry name" value="Gnk2-like"/>
    <property type="match status" value="2"/>
</dbReference>
<dbReference type="GO" id="GO:0004674">
    <property type="term" value="F:protein serine/threonine kinase activity"/>
    <property type="evidence" value="ECO:0007669"/>
    <property type="project" value="UniProtKB-KW"/>
</dbReference>
<proteinExistence type="predicted"/>
<evidence type="ECO:0000256" key="10">
    <source>
        <dbReference type="ARBA" id="ARBA00022741"/>
    </source>
</evidence>
<evidence type="ECO:0000256" key="9">
    <source>
        <dbReference type="ARBA" id="ARBA00022737"/>
    </source>
</evidence>
<evidence type="ECO:0000313" key="25">
    <source>
        <dbReference type="EMBL" id="KAK9089619.1"/>
    </source>
</evidence>
<evidence type="ECO:0000256" key="1">
    <source>
        <dbReference type="ARBA" id="ARBA00004167"/>
    </source>
</evidence>
<evidence type="ECO:0000256" key="7">
    <source>
        <dbReference type="ARBA" id="ARBA00022692"/>
    </source>
</evidence>
<dbReference type="FunFam" id="1.10.510.10:FF:001023">
    <property type="entry name" value="Os07g0541700 protein"/>
    <property type="match status" value="1"/>
</dbReference>
<dbReference type="Proteomes" id="UP001419268">
    <property type="component" value="Unassembled WGS sequence"/>
</dbReference>
<sequence>MSLLFRITQQNSTSYMLLFLFLLLCLLLLVCDPCRGDPLFTICPGVSNYTSNSKFESNLKQFIQSIPSKTSPTGFYTTSLGSSPDQVYGLAQCRGDVTISCASCINNASLGVLKLCPYGKEATIFDELCEVRYSYQNFFSHMVYNGKYPVWNSTNQSVSDPVTFAEALKNLLGQLSNKAVGDAKSLYASGETGIGGENKIYGLVQCTKDLSSSSCGECLRYAQGDLVGCCSRRVAGIVLSASCGMRFELYPFFQESTDGNNRKGKTSKILIAACVSVAVALLLTGFCLYCRSQKKKEHKDIERSGRALLHELVISPHATIHSPRNIVDGSDEVNNQELPLIDLATIRLATENFSDSNKLGQGGFGIVYKGVLPDGKEIAVKRLSKRSWQGLEEFKNEVILIAQLQHRNLVRLIGCSIEDDEKLLIYEFMPNRSLDWFLFDQTRCKMLTWGIRFNIILGIARGLLYLHEDSRLKIIHRDLKPSNVLLDDEMNAKISDFGMARIFVDIWRQSMLWRDFSL</sequence>
<feature type="binding site" evidence="20">
    <location>
        <position position="381"/>
    </location>
    <ligand>
        <name>ATP</name>
        <dbReference type="ChEBI" id="CHEBI:30616"/>
    </ligand>
</feature>
<organism evidence="25 26">
    <name type="scientific">Stephania cephalantha</name>
    <dbReference type="NCBI Taxonomy" id="152367"/>
    <lineage>
        <taxon>Eukaryota</taxon>
        <taxon>Viridiplantae</taxon>
        <taxon>Streptophyta</taxon>
        <taxon>Embryophyta</taxon>
        <taxon>Tracheophyta</taxon>
        <taxon>Spermatophyta</taxon>
        <taxon>Magnoliopsida</taxon>
        <taxon>Ranunculales</taxon>
        <taxon>Menispermaceae</taxon>
        <taxon>Menispermoideae</taxon>
        <taxon>Cissampelideae</taxon>
        <taxon>Stephania</taxon>
    </lineage>
</organism>
<evidence type="ECO:0000256" key="4">
    <source>
        <dbReference type="ARBA" id="ARBA00022475"/>
    </source>
</evidence>
<dbReference type="Gene3D" id="3.30.430.20">
    <property type="entry name" value="Gnk2 domain, C-X8-C-X2-C motif"/>
    <property type="match status" value="2"/>
</dbReference>
<evidence type="ECO:0000256" key="6">
    <source>
        <dbReference type="ARBA" id="ARBA00022679"/>
    </source>
</evidence>
<dbReference type="GO" id="GO:0005886">
    <property type="term" value="C:plasma membrane"/>
    <property type="evidence" value="ECO:0007669"/>
    <property type="project" value="UniProtKB-SubCell"/>
</dbReference>
<evidence type="ECO:0000256" key="16">
    <source>
        <dbReference type="ARBA" id="ARBA00023170"/>
    </source>
</evidence>
<dbReference type="EMBL" id="JBBNAG010000012">
    <property type="protein sequence ID" value="KAK9089619.1"/>
    <property type="molecule type" value="Genomic_DNA"/>
</dbReference>
<dbReference type="PROSITE" id="PS51473">
    <property type="entry name" value="GNK2"/>
    <property type="match status" value="2"/>
</dbReference>
<evidence type="ECO:0000256" key="5">
    <source>
        <dbReference type="ARBA" id="ARBA00022527"/>
    </source>
</evidence>
<dbReference type="SUPFAM" id="SSF56112">
    <property type="entry name" value="Protein kinase-like (PK-like)"/>
    <property type="match status" value="1"/>
</dbReference>
<keyword evidence="10 20" id="KW-0547">Nucleotide-binding</keyword>
<feature type="signal peptide" evidence="22">
    <location>
        <begin position="1"/>
        <end position="36"/>
    </location>
</feature>
<keyword evidence="4" id="KW-1003">Cell membrane</keyword>
<keyword evidence="12 20" id="KW-0067">ATP-binding</keyword>
<evidence type="ECO:0000256" key="19">
    <source>
        <dbReference type="ARBA" id="ARBA00048679"/>
    </source>
</evidence>
<keyword evidence="6" id="KW-0808">Transferase</keyword>
<evidence type="ECO:0000256" key="2">
    <source>
        <dbReference type="ARBA" id="ARBA00004236"/>
    </source>
</evidence>
<dbReference type="InterPro" id="IPR038408">
    <property type="entry name" value="GNK2_sf"/>
</dbReference>
<dbReference type="GO" id="GO:0005524">
    <property type="term" value="F:ATP binding"/>
    <property type="evidence" value="ECO:0007669"/>
    <property type="project" value="UniProtKB-UniRule"/>
</dbReference>
<feature type="domain" description="Gnk2-homologous" evidence="24">
    <location>
        <begin position="37"/>
        <end position="138"/>
    </location>
</feature>
<gene>
    <name evidence="25" type="ORF">Scep_028701</name>
</gene>
<evidence type="ECO:0000259" key="24">
    <source>
        <dbReference type="PROSITE" id="PS51473"/>
    </source>
</evidence>
<dbReference type="PROSITE" id="PS50011">
    <property type="entry name" value="PROTEIN_KINASE_DOM"/>
    <property type="match status" value="1"/>
</dbReference>
<evidence type="ECO:0000256" key="12">
    <source>
        <dbReference type="ARBA" id="ARBA00022840"/>
    </source>
</evidence>
<comment type="catalytic activity">
    <reaction evidence="19">
        <text>L-seryl-[protein] + ATP = O-phospho-L-seryl-[protein] + ADP + H(+)</text>
        <dbReference type="Rhea" id="RHEA:17989"/>
        <dbReference type="Rhea" id="RHEA-COMP:9863"/>
        <dbReference type="Rhea" id="RHEA-COMP:11604"/>
        <dbReference type="ChEBI" id="CHEBI:15378"/>
        <dbReference type="ChEBI" id="CHEBI:29999"/>
        <dbReference type="ChEBI" id="CHEBI:30616"/>
        <dbReference type="ChEBI" id="CHEBI:83421"/>
        <dbReference type="ChEBI" id="CHEBI:456216"/>
        <dbReference type="EC" id="2.7.11.1"/>
    </reaction>
</comment>
<keyword evidence="5" id="KW-0723">Serine/threonine-protein kinase</keyword>
<evidence type="ECO:0000256" key="18">
    <source>
        <dbReference type="ARBA" id="ARBA00047899"/>
    </source>
</evidence>
<dbReference type="EC" id="2.7.11.1" evidence="3"/>